<dbReference type="KEGG" id="pphr:APZ00_23435"/>
<dbReference type="GO" id="GO:0005886">
    <property type="term" value="C:plasma membrane"/>
    <property type="evidence" value="ECO:0007669"/>
    <property type="project" value="UniProtKB-SubCell"/>
</dbReference>
<keyword evidence="2" id="KW-1003">Cell membrane</keyword>
<evidence type="ECO:0000256" key="6">
    <source>
        <dbReference type="SAM" id="Phobius"/>
    </source>
</evidence>
<evidence type="ECO:0000256" key="5">
    <source>
        <dbReference type="ARBA" id="ARBA00023136"/>
    </source>
</evidence>
<feature type="domain" description="MacB-like periplasmic core" evidence="8">
    <location>
        <begin position="21"/>
        <end position="228"/>
    </location>
</feature>
<dbReference type="Proteomes" id="UP000064921">
    <property type="component" value="Chromosome"/>
</dbReference>
<dbReference type="PANTHER" id="PTHR43738:SF3">
    <property type="entry name" value="ABC TRANSPORTER PERMEASE"/>
    <property type="match status" value="1"/>
</dbReference>
<evidence type="ECO:0000313" key="9">
    <source>
        <dbReference type="EMBL" id="ALV29631.1"/>
    </source>
</evidence>
<evidence type="ECO:0000256" key="2">
    <source>
        <dbReference type="ARBA" id="ARBA00022475"/>
    </source>
</evidence>
<dbReference type="AlphaFoldDB" id="A0A0U3ETZ9"/>
<evidence type="ECO:0000256" key="1">
    <source>
        <dbReference type="ARBA" id="ARBA00004651"/>
    </source>
</evidence>
<comment type="subcellular location">
    <subcellularLocation>
        <location evidence="1">Cell membrane</location>
        <topology evidence="1">Multi-pass membrane protein</topology>
    </subcellularLocation>
</comment>
<feature type="domain" description="ABC3 transporter permease C-terminal" evidence="7">
    <location>
        <begin position="267"/>
        <end position="372"/>
    </location>
</feature>
<dbReference type="STRING" id="121719.APZ00_23435"/>
<reference evidence="9 10" key="1">
    <citation type="submission" date="2015-10" db="EMBL/GenBank/DDBJ databases">
        <title>The world's first case of liver abscess caused by Pannonibacter phragmitetus.</title>
        <authorList>
            <person name="Ming D."/>
            <person name="Wang M."/>
            <person name="Zhou Y."/>
            <person name="Jiang T."/>
            <person name="Hu S."/>
        </authorList>
    </citation>
    <scope>NUCLEOTIDE SEQUENCE [LARGE SCALE GENOMIC DNA]</scope>
    <source>
        <strain evidence="9 10">31801</strain>
    </source>
</reference>
<evidence type="ECO:0000259" key="7">
    <source>
        <dbReference type="Pfam" id="PF02687"/>
    </source>
</evidence>
<protein>
    <recommendedName>
        <fullName evidence="11">ABC transporter permease</fullName>
    </recommendedName>
</protein>
<keyword evidence="4 6" id="KW-1133">Transmembrane helix</keyword>
<dbReference type="Pfam" id="PF02687">
    <property type="entry name" value="FtsX"/>
    <property type="match status" value="1"/>
</dbReference>
<feature type="transmembrane region" description="Helical" evidence="6">
    <location>
        <begin position="344"/>
        <end position="366"/>
    </location>
</feature>
<sequence>MTWLRLARKNAARKPLRLALLVFSVAIAFLIHGLTASFLAGSQGSSAASDDLLGVMSAAGPAQPLPLSYLPRLEAEPGVAAVSHVARLRGFLDRKTNVIAVAAVDPARAAAVNGPELGLRPALIASLSESRDSLLAGRALAQAQGWTVGDSIAVTAFTMAQKDGSRVWRFRIAGIFDGASASTDTYFAIARYDYINALRASDSDTADVFAIHPGPDTSASALAAAIDAHFANSPAPTRTQSEKQFLEAFLRQFADVKLITGLVTSAAFITLLMIITNTMVFAVRERRFETGVLKALGVPPARIALLILGETGFIFAVGGAIGLSLTGLAAMFGPPVLGLAPTGAVIGEALLLLAGLALLTGLLPAWSAMRIPVIAAFRTR</sequence>
<feature type="transmembrane region" description="Helical" evidence="6">
    <location>
        <begin position="258"/>
        <end position="283"/>
    </location>
</feature>
<dbReference type="eggNOG" id="COG4591">
    <property type="taxonomic scope" value="Bacteria"/>
</dbReference>
<evidence type="ECO:0000313" key="10">
    <source>
        <dbReference type="Proteomes" id="UP000064921"/>
    </source>
</evidence>
<dbReference type="InterPro" id="IPR025857">
    <property type="entry name" value="MacB_PCD"/>
</dbReference>
<dbReference type="EMBL" id="CP013068">
    <property type="protein sequence ID" value="ALV29631.1"/>
    <property type="molecule type" value="Genomic_DNA"/>
</dbReference>
<dbReference type="PANTHER" id="PTHR43738">
    <property type="entry name" value="ABC TRANSPORTER, MEMBRANE PROTEIN"/>
    <property type="match status" value="1"/>
</dbReference>
<evidence type="ECO:0008006" key="11">
    <source>
        <dbReference type="Google" id="ProtNLM"/>
    </source>
</evidence>
<organism evidence="9 10">
    <name type="scientific">Pannonibacter phragmitetus</name>
    <dbReference type="NCBI Taxonomy" id="121719"/>
    <lineage>
        <taxon>Bacteria</taxon>
        <taxon>Pseudomonadati</taxon>
        <taxon>Pseudomonadota</taxon>
        <taxon>Alphaproteobacteria</taxon>
        <taxon>Hyphomicrobiales</taxon>
        <taxon>Stappiaceae</taxon>
        <taxon>Pannonibacter</taxon>
    </lineage>
</organism>
<dbReference type="Pfam" id="PF12704">
    <property type="entry name" value="MacB_PCD"/>
    <property type="match status" value="1"/>
</dbReference>
<evidence type="ECO:0000259" key="8">
    <source>
        <dbReference type="Pfam" id="PF12704"/>
    </source>
</evidence>
<proteinExistence type="predicted"/>
<gene>
    <name evidence="9" type="ORF">APZ00_23435</name>
</gene>
<keyword evidence="5 6" id="KW-0472">Membrane</keyword>
<evidence type="ECO:0000256" key="3">
    <source>
        <dbReference type="ARBA" id="ARBA00022692"/>
    </source>
</evidence>
<dbReference type="RefSeq" id="WP_058900392.1">
    <property type="nucleotide sequence ID" value="NZ_CP013068.1"/>
</dbReference>
<feature type="transmembrane region" description="Helical" evidence="6">
    <location>
        <begin position="303"/>
        <end position="332"/>
    </location>
</feature>
<accession>A0A0U3ETZ9</accession>
<dbReference type="InterPro" id="IPR051125">
    <property type="entry name" value="ABC-4/HrtB_transporter"/>
</dbReference>
<keyword evidence="10" id="KW-1185">Reference proteome</keyword>
<keyword evidence="3 6" id="KW-0812">Transmembrane</keyword>
<name>A0A0U3ETZ9_9HYPH</name>
<dbReference type="InterPro" id="IPR003838">
    <property type="entry name" value="ABC3_permease_C"/>
</dbReference>
<evidence type="ECO:0000256" key="4">
    <source>
        <dbReference type="ARBA" id="ARBA00022989"/>
    </source>
</evidence>